<evidence type="ECO:0000256" key="1">
    <source>
        <dbReference type="SAM" id="Phobius"/>
    </source>
</evidence>
<keyword evidence="1" id="KW-0812">Transmembrane</keyword>
<dbReference type="AlphaFoldDB" id="A0AAV1EQE5"/>
<evidence type="ECO:0000313" key="2">
    <source>
        <dbReference type="EMBL" id="CAJ1050791.1"/>
    </source>
</evidence>
<dbReference type="Proteomes" id="UP001178508">
    <property type="component" value="Chromosome 2"/>
</dbReference>
<keyword evidence="3" id="KW-1185">Reference proteome</keyword>
<keyword evidence="1" id="KW-1133">Transmembrane helix</keyword>
<feature type="transmembrane region" description="Helical" evidence="1">
    <location>
        <begin position="6"/>
        <end position="25"/>
    </location>
</feature>
<dbReference type="EMBL" id="OY660865">
    <property type="protein sequence ID" value="CAJ1050791.1"/>
    <property type="molecule type" value="Genomic_DNA"/>
</dbReference>
<evidence type="ECO:0008006" key="4">
    <source>
        <dbReference type="Google" id="ProtNLM"/>
    </source>
</evidence>
<sequence length="146" mass="16837">MLKMFYQSVVASILFYAAVCLGGSIKHKDARRLNKLVKKAGSVVGLWLDSVEDVVERSTPRKVENILINMDHPLHNTLIDQRVNGGGQLLSLRCKTERFRRSFVPTAIRLYNSCVNSRWLLETYYVRQQVIEFPFTDVLLILILRI</sequence>
<organism evidence="2 3">
    <name type="scientific">Xyrichtys novacula</name>
    <name type="common">Pearly razorfish</name>
    <name type="synonym">Hemipteronotus novacula</name>
    <dbReference type="NCBI Taxonomy" id="13765"/>
    <lineage>
        <taxon>Eukaryota</taxon>
        <taxon>Metazoa</taxon>
        <taxon>Chordata</taxon>
        <taxon>Craniata</taxon>
        <taxon>Vertebrata</taxon>
        <taxon>Euteleostomi</taxon>
        <taxon>Actinopterygii</taxon>
        <taxon>Neopterygii</taxon>
        <taxon>Teleostei</taxon>
        <taxon>Neoteleostei</taxon>
        <taxon>Acanthomorphata</taxon>
        <taxon>Eupercaria</taxon>
        <taxon>Labriformes</taxon>
        <taxon>Labridae</taxon>
        <taxon>Xyrichtys</taxon>
    </lineage>
</organism>
<evidence type="ECO:0000313" key="3">
    <source>
        <dbReference type="Proteomes" id="UP001178508"/>
    </source>
</evidence>
<accession>A0AAV1EQE5</accession>
<gene>
    <name evidence="2" type="ORF">XNOV1_A023639</name>
</gene>
<name>A0AAV1EQE5_XYRNO</name>
<keyword evidence="1" id="KW-0472">Membrane</keyword>
<protein>
    <recommendedName>
        <fullName evidence="4">Secreted protein</fullName>
    </recommendedName>
</protein>
<reference evidence="2" key="1">
    <citation type="submission" date="2023-08" db="EMBL/GenBank/DDBJ databases">
        <authorList>
            <person name="Alioto T."/>
            <person name="Alioto T."/>
            <person name="Gomez Garrido J."/>
        </authorList>
    </citation>
    <scope>NUCLEOTIDE SEQUENCE</scope>
</reference>
<proteinExistence type="predicted"/>